<dbReference type="InterPro" id="IPR022489">
    <property type="entry name" value="PolyP_AMP_Tfrase"/>
</dbReference>
<sequence>MFESAELGHKIDKETFKVEEPKLRAALLETQFQLRENGSFPVIILISGVDGSGKGETINVLYEWMDPRYLSTHAFYAPTAEERAHPSMWRYWRALPPKGRIGIFAGSWYSHPIAERIGNSLSRSDFDQRMDQLNRFEAMLVNEGALVLKFWIHLSKDAQRERLKAIEANPLTRWRVTKTSWDRLKTYDKMQEVAGHLLRTTNTPWAPWIIVEGTDDRYRSLTVGKTILDSLQKRLADKRDQNSPVAPPFSPRIDRLDVLSSLDMTQSLTKKVYETELSTWQGRLAELMRHPEFKKRALILAFEGSDAAGKGGAIRRVMSAMDARQYQIIPVAAPTEEERAQPYLWRFWRHMPRLGRVAIFDRTWYGRVLVERVEGFCSEADWLRAYSEINDFEHDLWHAGGIVVKFWLQISDEEQLKRFEERAKIEHKRFKITEEDWRNREKAAAYHEAVCDMIDRTSSGTAPWTIVESNDKLFARIKVLRTICERLEKELKVEPMKEPRVLIARAPKAEVAKEAEAKDVKEEHESKVEHAKQTKTQRANALRAEKARAAKEAKEAKEAKAVEAGEKARPAA</sequence>
<dbReference type="SUPFAM" id="SSF52540">
    <property type="entry name" value="P-loop containing nucleoside triphosphate hydrolases"/>
    <property type="match status" value="2"/>
</dbReference>
<evidence type="ECO:0000256" key="1">
    <source>
        <dbReference type="SAM" id="MobiDB-lite"/>
    </source>
</evidence>
<comment type="caution">
    <text evidence="3">The sequence shown here is derived from an EMBL/GenBank/DDBJ whole genome shotgun (WGS) entry which is preliminary data.</text>
</comment>
<feature type="compositionally biased region" description="Basic and acidic residues" evidence="1">
    <location>
        <begin position="543"/>
        <end position="572"/>
    </location>
</feature>
<feature type="compositionally biased region" description="Basic and acidic residues" evidence="1">
    <location>
        <begin position="512"/>
        <end position="532"/>
    </location>
</feature>
<evidence type="ECO:0000259" key="2">
    <source>
        <dbReference type="Pfam" id="PF03976"/>
    </source>
</evidence>
<dbReference type="Gene3D" id="3.40.50.300">
    <property type="entry name" value="P-loop containing nucleotide triphosphate hydrolases"/>
    <property type="match status" value="2"/>
</dbReference>
<reference evidence="3 4" key="1">
    <citation type="submission" date="2014-02" db="EMBL/GenBank/DDBJ databases">
        <title>Expanding our view of genomic diversity in Candidatus Accumulibacter clades.</title>
        <authorList>
            <person name="Skennerton C.T."/>
            <person name="Barr J.J."/>
            <person name="Slater F.R."/>
            <person name="Bond P.L."/>
            <person name="Tyson G.W."/>
        </authorList>
    </citation>
    <scope>NUCLEOTIDE SEQUENCE [LARGE SCALE GENOMIC DNA]</scope>
    <source>
        <strain evidence="4">BA-91</strain>
    </source>
</reference>
<gene>
    <name evidence="3" type="ORF">AW09_000836</name>
</gene>
<dbReference type="PANTHER" id="PTHR34383">
    <property type="entry name" value="POLYPHOSPHATE:AMP PHOSPHOTRANSFERASE-RELATED"/>
    <property type="match status" value="1"/>
</dbReference>
<dbReference type="AlphaFoldDB" id="A0A080LYG7"/>
<keyword evidence="3" id="KW-0808">Transferase</keyword>
<accession>A0A080LYG7</accession>
<dbReference type="EMBL" id="JDVG02000144">
    <property type="protein sequence ID" value="KFB73888.1"/>
    <property type="molecule type" value="Genomic_DNA"/>
</dbReference>
<dbReference type="GO" id="GO:0043751">
    <property type="term" value="F:polyphosphate:AMP phosphotransferase activity"/>
    <property type="evidence" value="ECO:0007669"/>
    <property type="project" value="InterPro"/>
</dbReference>
<dbReference type="InterPro" id="IPR027417">
    <property type="entry name" value="P-loop_NTPase"/>
</dbReference>
<dbReference type="PANTHER" id="PTHR34383:SF3">
    <property type="entry name" value="POLYPHOSPHATE:AMP PHOSPHOTRANSFERASE"/>
    <property type="match status" value="1"/>
</dbReference>
<proteinExistence type="predicted"/>
<feature type="domain" description="Polyphosphate kinase-2-related" evidence="2">
    <location>
        <begin position="11"/>
        <end position="235"/>
    </location>
</feature>
<feature type="domain" description="Polyphosphate kinase-2-related" evidence="2">
    <location>
        <begin position="268"/>
        <end position="492"/>
    </location>
</feature>
<dbReference type="Proteomes" id="UP000020077">
    <property type="component" value="Unassembled WGS sequence"/>
</dbReference>
<dbReference type="Pfam" id="PF03976">
    <property type="entry name" value="PPK2"/>
    <property type="match status" value="2"/>
</dbReference>
<evidence type="ECO:0000313" key="4">
    <source>
        <dbReference type="Proteomes" id="UP000020077"/>
    </source>
</evidence>
<feature type="region of interest" description="Disordered" evidence="1">
    <location>
        <begin position="512"/>
        <end position="572"/>
    </location>
</feature>
<evidence type="ECO:0000313" key="3">
    <source>
        <dbReference type="EMBL" id="KFB73888.1"/>
    </source>
</evidence>
<dbReference type="NCBIfam" id="TIGR03708">
    <property type="entry name" value="poly_P_AMP_trns"/>
    <property type="match status" value="1"/>
</dbReference>
<dbReference type="InterPro" id="IPR022488">
    <property type="entry name" value="PPK2-related"/>
</dbReference>
<name>A0A080LYG7_9PROT</name>
<dbReference type="GO" id="GO:0006797">
    <property type="term" value="P:polyphosphate metabolic process"/>
    <property type="evidence" value="ECO:0007669"/>
    <property type="project" value="InterPro"/>
</dbReference>
<organism evidence="3 4">
    <name type="scientific">Candidatus Accumulibacter phosphatis</name>
    <dbReference type="NCBI Taxonomy" id="327160"/>
    <lineage>
        <taxon>Bacteria</taxon>
        <taxon>Pseudomonadati</taxon>
        <taxon>Pseudomonadota</taxon>
        <taxon>Betaproteobacteria</taxon>
        <taxon>Candidatus Accumulibacter</taxon>
    </lineage>
</organism>
<protein>
    <submittedName>
        <fullName evidence="3">Polyphosphate:AMP phosphotransferase</fullName>
    </submittedName>
</protein>